<reference evidence="1 2" key="1">
    <citation type="submission" date="2013-07" db="EMBL/GenBank/DDBJ databases">
        <authorList>
            <person name="Genoscope - CEA"/>
        </authorList>
    </citation>
    <scope>NUCLEOTIDE SEQUENCE [LARGE SCALE GENOMIC DNA]</scope>
    <source>
        <strain evidence="2">FRM16 / DSM 17909</strain>
    </source>
</reference>
<protein>
    <submittedName>
        <fullName evidence="1">Uncharacterized protein</fullName>
    </submittedName>
</protein>
<dbReference type="STRING" id="351671.XDD1_1497"/>
<evidence type="ECO:0000313" key="1">
    <source>
        <dbReference type="EMBL" id="CDG17196.1"/>
    </source>
</evidence>
<dbReference type="EMBL" id="FO704550">
    <property type="protein sequence ID" value="CDG17196.1"/>
    <property type="molecule type" value="Genomic_DNA"/>
</dbReference>
<proteinExistence type="predicted"/>
<sequence>MVVGSILFTLVGPIVVPDKGPLSIMPPFWDSKGYPFVWFLVNGAVVDAFASTNLIGELGDVIALSTITL</sequence>
<evidence type="ECO:0000313" key="2">
    <source>
        <dbReference type="Proteomes" id="UP000032721"/>
    </source>
</evidence>
<dbReference type="AlphaFoldDB" id="A0A068QRE1"/>
<accession>A0A068QRE1</accession>
<dbReference type="HOGENOM" id="CLU_2775061_0_0_6"/>
<dbReference type="KEGG" id="xdo:XDD1_1497"/>
<name>A0A068QRE1_9GAMM</name>
<dbReference type="Proteomes" id="UP000032721">
    <property type="component" value="Chromosome"/>
</dbReference>
<organism evidence="1 2">
    <name type="scientific">Xenorhabdus doucetiae</name>
    <dbReference type="NCBI Taxonomy" id="351671"/>
    <lineage>
        <taxon>Bacteria</taxon>
        <taxon>Pseudomonadati</taxon>
        <taxon>Pseudomonadota</taxon>
        <taxon>Gammaproteobacteria</taxon>
        <taxon>Enterobacterales</taxon>
        <taxon>Morganellaceae</taxon>
        <taxon>Xenorhabdus</taxon>
    </lineage>
</organism>
<gene>
    <name evidence="1" type="ORF">XDD1_1497</name>
</gene>